<dbReference type="OrthoDB" id="1658288at2759"/>
<dbReference type="EMBL" id="CAJOBC010002061">
    <property type="protein sequence ID" value="CAF3713421.1"/>
    <property type="molecule type" value="Genomic_DNA"/>
</dbReference>
<proteinExistence type="predicted"/>
<dbReference type="AlphaFoldDB" id="A0A814C7M1"/>
<dbReference type="Gene3D" id="3.40.1090.10">
    <property type="entry name" value="Cytosolic phospholipase A2 catalytic domain"/>
    <property type="match status" value="1"/>
</dbReference>
<comment type="caution">
    <text evidence="1">The sequence shown here is derived from an EMBL/GenBank/DDBJ whole genome shotgun (WGS) entry which is preliminary data.</text>
</comment>
<organism evidence="1 3">
    <name type="scientific">Didymodactylos carnosus</name>
    <dbReference type="NCBI Taxonomy" id="1234261"/>
    <lineage>
        <taxon>Eukaryota</taxon>
        <taxon>Metazoa</taxon>
        <taxon>Spiralia</taxon>
        <taxon>Gnathifera</taxon>
        <taxon>Rotifera</taxon>
        <taxon>Eurotatoria</taxon>
        <taxon>Bdelloidea</taxon>
        <taxon>Philodinida</taxon>
        <taxon>Philodinidae</taxon>
        <taxon>Didymodactylos</taxon>
    </lineage>
</organism>
<sequence length="175" mass="20147">MAAPTYSPPHKMNKWKIENGLFQPNGPIEILVDGGMFANDPELEALWRKMVNYYIISIGTGYYTELMSTLNQGGYKGWLSNGSLIINTLFETTRSFTETIANNLAKFSNLKRMKFNFKIQKYMDLDDPTFVPVFDAEWKDFKNGKKGNYKDFDALIDFFVFSRSCSRFTNGYNGL</sequence>
<evidence type="ECO:0000313" key="2">
    <source>
        <dbReference type="EMBL" id="CAF3713421.1"/>
    </source>
</evidence>
<dbReference type="EMBL" id="CAJNOQ010002061">
    <property type="protein sequence ID" value="CAF0936266.1"/>
    <property type="molecule type" value="Genomic_DNA"/>
</dbReference>
<reference evidence="1" key="1">
    <citation type="submission" date="2021-02" db="EMBL/GenBank/DDBJ databases">
        <authorList>
            <person name="Nowell W R."/>
        </authorList>
    </citation>
    <scope>NUCLEOTIDE SEQUENCE</scope>
</reference>
<dbReference type="Proteomes" id="UP000681722">
    <property type="component" value="Unassembled WGS sequence"/>
</dbReference>
<dbReference type="Proteomes" id="UP000663829">
    <property type="component" value="Unassembled WGS sequence"/>
</dbReference>
<protein>
    <recommendedName>
        <fullName evidence="4">PNPLA domain-containing protein</fullName>
    </recommendedName>
</protein>
<gene>
    <name evidence="1" type="ORF">GPM918_LOCUS10458</name>
    <name evidence="2" type="ORF">SRO942_LOCUS10459</name>
</gene>
<evidence type="ECO:0000313" key="3">
    <source>
        <dbReference type="Proteomes" id="UP000663829"/>
    </source>
</evidence>
<evidence type="ECO:0000313" key="1">
    <source>
        <dbReference type="EMBL" id="CAF0936266.1"/>
    </source>
</evidence>
<keyword evidence="3" id="KW-1185">Reference proteome</keyword>
<name>A0A814C7M1_9BILA</name>
<evidence type="ECO:0008006" key="4">
    <source>
        <dbReference type="Google" id="ProtNLM"/>
    </source>
</evidence>
<accession>A0A814C7M1</accession>